<accession>A0ACC2KQ64</accession>
<proteinExistence type="predicted"/>
<gene>
    <name evidence="1" type="ORF">MRB53_031679</name>
</gene>
<dbReference type="Proteomes" id="UP001234297">
    <property type="component" value="Chromosome 10"/>
</dbReference>
<keyword evidence="2" id="KW-1185">Reference proteome</keyword>
<sequence>MGCKGSKLDVASGNTIKNRLLRRKSDAGKGNNTNNHAETEDDKGMLVKESHAKVSGNGVTCEKQPSNVKDIAVNTEGKNGAVEESGEGKGVALDSPDEYFSPKKGEGSVAESTDFHSPLSEHEDGGTREEGSSKAVELKGAEKIEGGEERNLVHENGKAEEDGKTGDKQSANLKEPNLVEKANGESTLENKANPAGEITEEKGSESSSTNDQSSIKELKNDGE</sequence>
<comment type="caution">
    <text evidence="1">The sequence shown here is derived from an EMBL/GenBank/DDBJ whole genome shotgun (WGS) entry which is preliminary data.</text>
</comment>
<dbReference type="EMBL" id="CM056818">
    <property type="protein sequence ID" value="KAJ8623150.1"/>
    <property type="molecule type" value="Genomic_DNA"/>
</dbReference>
<name>A0ACC2KQ64_PERAE</name>
<protein>
    <submittedName>
        <fullName evidence="1">Uncharacterized protein</fullName>
    </submittedName>
</protein>
<organism evidence="1 2">
    <name type="scientific">Persea americana</name>
    <name type="common">Avocado</name>
    <dbReference type="NCBI Taxonomy" id="3435"/>
    <lineage>
        <taxon>Eukaryota</taxon>
        <taxon>Viridiplantae</taxon>
        <taxon>Streptophyta</taxon>
        <taxon>Embryophyta</taxon>
        <taxon>Tracheophyta</taxon>
        <taxon>Spermatophyta</taxon>
        <taxon>Magnoliopsida</taxon>
        <taxon>Magnoliidae</taxon>
        <taxon>Laurales</taxon>
        <taxon>Lauraceae</taxon>
        <taxon>Persea</taxon>
    </lineage>
</organism>
<evidence type="ECO:0000313" key="2">
    <source>
        <dbReference type="Proteomes" id="UP001234297"/>
    </source>
</evidence>
<evidence type="ECO:0000313" key="1">
    <source>
        <dbReference type="EMBL" id="KAJ8623150.1"/>
    </source>
</evidence>
<reference evidence="1 2" key="1">
    <citation type="journal article" date="2022" name="Hortic Res">
        <title>A haplotype resolved chromosomal level avocado genome allows analysis of novel avocado genes.</title>
        <authorList>
            <person name="Nath O."/>
            <person name="Fletcher S.J."/>
            <person name="Hayward A."/>
            <person name="Shaw L.M."/>
            <person name="Masouleh A.K."/>
            <person name="Furtado A."/>
            <person name="Henry R.J."/>
            <person name="Mitter N."/>
        </authorList>
    </citation>
    <scope>NUCLEOTIDE SEQUENCE [LARGE SCALE GENOMIC DNA]</scope>
    <source>
        <strain evidence="2">cv. Hass</strain>
    </source>
</reference>